<dbReference type="CDD" id="cd10789">
    <property type="entry name" value="GH38N_AMII_ER_cytosolic"/>
    <property type="match status" value="1"/>
</dbReference>
<evidence type="ECO:0000256" key="2">
    <source>
        <dbReference type="ARBA" id="ARBA00022723"/>
    </source>
</evidence>
<dbReference type="Pfam" id="PF07748">
    <property type="entry name" value="Glyco_hydro_38C"/>
    <property type="match status" value="1"/>
</dbReference>
<dbReference type="InterPro" id="IPR054723">
    <property type="entry name" value="Ams1-like_N"/>
</dbReference>
<dbReference type="InterPro" id="IPR011013">
    <property type="entry name" value="Gal_mutarotase_sf_dom"/>
</dbReference>
<sequence>MHDESRRIEERVKRLHDQRIKTAVYAATVPFEVAAWQAPGEPVPFEEAAAASYEPFTMGTPWGPPWGTTWFRMRGRVPEEWAGRRVEAVIDLGFVGGWPGNQAEALVHRTDGTPLKAVNPLNQYVAIANPARGGETVDYLVEAASNPDILADNFSRVTPLGDKLTAGDKPLYTFRSADIAILDEEVWHLDLDVQVLRELMLELGEHDPRRHEIAHALDRAMDLLDLDDVSGSAPAVREALKPALSKPAHASAHTISGVGHAHIDSAWLWPIRETKRKTSRTFSNVTSLADEYDDFIFACSQAQQYEWVRDNHPKVWARIQESVKNGQWAPVGGMWVESDGNLPGGEAVARQFVHGKRFFIEHFGIETKGVWLPDSFGYNAAYPQIAKLAGNEWFLTQKISWNQTNRFPHHTFWWEGIDGTRIFTHFPPVDTYNARFSGEEMSRAVRNYQEKGGASRSLAPFGWGDGGGGPTREIMERARRLANLEGSPKVVVEHPDEFFAKAREEYPDAPVWVGELYLELHRATYTSQARTKQGNRRSEHLLREAELWATTAALHAPGYTYPHEKLDRLWKTVLLHQFHDILPGSSIAWVHREAEAEYARAARELHALTAQALAALGTGGTRVFNTGPYDRAEVVRTADGTPVYVQVPASGSAPLADTAPPQPVTVDGRVLDNGLVRVEVAEDGTLSSVRDLRTGREVLAEPGNLLRLHTDLPNYWDAWDIDKHYKNRYTDLLDASSVTVVEQDPLIGAIRVERSFGKGSTIIQTITVRAGSPRIDFETDIDWHETEKILKAAFPVDIRAPHSCAEIQFGHIQRPTHTNTSWEAARFEVSGHRWVHLGEPGYGVAVINDSTYGHDVSRTVREDGGTTTTVRLSLVRAPRIPDPEADQGRHRFTYALLPGATIEDAVAEGYALNLPLRVADAAGAPEPVVSTEGEGITVEAVKLADDASGDVVVRLYESRGGRATGTLRTGFPLAGARITDLLERPLEDAEITDGAVAVALRPFQILTLRLRRG</sequence>
<dbReference type="Pfam" id="PF01074">
    <property type="entry name" value="Glyco_hydro_38N"/>
    <property type="match status" value="1"/>
</dbReference>
<dbReference type="InterPro" id="IPR011330">
    <property type="entry name" value="Glyco_hydro/deAcase_b/a-brl"/>
</dbReference>
<dbReference type="Pfam" id="PF22907">
    <property type="entry name" value="Ams1-like_1st"/>
    <property type="match status" value="1"/>
</dbReference>
<dbReference type="InterPro" id="IPR027291">
    <property type="entry name" value="Glyco_hydro_38_N_sf"/>
</dbReference>
<dbReference type="InterPro" id="IPR000602">
    <property type="entry name" value="Glyco_hydro_38_N"/>
</dbReference>
<evidence type="ECO:0000313" key="6">
    <source>
        <dbReference type="EMBL" id="GAA2239703.1"/>
    </source>
</evidence>
<dbReference type="Gene3D" id="1.20.1270.50">
    <property type="entry name" value="Glycoside hydrolase family 38, central domain"/>
    <property type="match status" value="1"/>
</dbReference>
<dbReference type="InterPro" id="IPR015341">
    <property type="entry name" value="Glyco_hydro_38_cen"/>
</dbReference>
<dbReference type="Proteomes" id="UP001501474">
    <property type="component" value="Unassembled WGS sequence"/>
</dbReference>
<comment type="caution">
    <text evidence="6">The sequence shown here is derived from an EMBL/GenBank/DDBJ whole genome shotgun (WGS) entry which is preliminary data.</text>
</comment>
<dbReference type="Gene3D" id="2.70.98.30">
    <property type="entry name" value="Golgi alpha-mannosidase II, domain 4"/>
    <property type="match status" value="1"/>
</dbReference>
<evidence type="ECO:0000259" key="5">
    <source>
        <dbReference type="SMART" id="SM00872"/>
    </source>
</evidence>
<dbReference type="Pfam" id="PF09261">
    <property type="entry name" value="Alpha-mann_mid"/>
    <property type="match status" value="1"/>
</dbReference>
<keyword evidence="3 6" id="KW-0378">Hydrolase</keyword>
<keyword evidence="2" id="KW-0479">Metal-binding</keyword>
<dbReference type="GO" id="GO:0016787">
    <property type="term" value="F:hydrolase activity"/>
    <property type="evidence" value="ECO:0007669"/>
    <property type="project" value="UniProtKB-KW"/>
</dbReference>
<dbReference type="InterPro" id="IPR037094">
    <property type="entry name" value="Glyco_hydro_38_cen_sf"/>
</dbReference>
<evidence type="ECO:0000313" key="7">
    <source>
        <dbReference type="Proteomes" id="UP001501474"/>
    </source>
</evidence>
<dbReference type="PANTHER" id="PTHR46017">
    <property type="entry name" value="ALPHA-MANNOSIDASE 2C1"/>
    <property type="match status" value="1"/>
</dbReference>
<dbReference type="InterPro" id="IPR041147">
    <property type="entry name" value="GH38_C"/>
</dbReference>
<comment type="similarity">
    <text evidence="1">Belongs to the glycosyl hydrolase 38 family.</text>
</comment>
<organism evidence="6 7">
    <name type="scientific">Streptomyces indiaensis</name>
    <dbReference type="NCBI Taxonomy" id="284033"/>
    <lineage>
        <taxon>Bacteria</taxon>
        <taxon>Bacillati</taxon>
        <taxon>Actinomycetota</taxon>
        <taxon>Actinomycetes</taxon>
        <taxon>Kitasatosporales</taxon>
        <taxon>Streptomycetaceae</taxon>
        <taxon>Streptomyces</taxon>
    </lineage>
</organism>
<dbReference type="Pfam" id="PF17677">
    <property type="entry name" value="Glyco_hydro38C2"/>
    <property type="match status" value="1"/>
</dbReference>
<evidence type="ECO:0000256" key="1">
    <source>
        <dbReference type="ARBA" id="ARBA00009792"/>
    </source>
</evidence>
<dbReference type="SUPFAM" id="SSF88713">
    <property type="entry name" value="Glycoside hydrolase/deacetylase"/>
    <property type="match status" value="1"/>
</dbReference>
<dbReference type="Gene3D" id="3.20.110.10">
    <property type="entry name" value="Glycoside hydrolase 38, N terminal domain"/>
    <property type="match status" value="1"/>
</dbReference>
<dbReference type="EMBL" id="BAAART010000080">
    <property type="protein sequence ID" value="GAA2239703.1"/>
    <property type="molecule type" value="Genomic_DNA"/>
</dbReference>
<reference evidence="7" key="1">
    <citation type="journal article" date="2019" name="Int. J. Syst. Evol. Microbiol.">
        <title>The Global Catalogue of Microorganisms (GCM) 10K type strain sequencing project: providing services to taxonomists for standard genome sequencing and annotation.</title>
        <authorList>
            <consortium name="The Broad Institute Genomics Platform"/>
            <consortium name="The Broad Institute Genome Sequencing Center for Infectious Disease"/>
            <person name="Wu L."/>
            <person name="Ma J."/>
        </authorList>
    </citation>
    <scope>NUCLEOTIDE SEQUENCE [LARGE SCALE GENOMIC DNA]</scope>
    <source>
        <strain evidence="7">JCM 3053</strain>
    </source>
</reference>
<protein>
    <submittedName>
        <fullName evidence="6">Glycoside hydrolase family 38 C-terminal domain-containing protein</fullName>
    </submittedName>
</protein>
<dbReference type="InterPro" id="IPR028995">
    <property type="entry name" value="Glyco_hydro_57/38_cen_sf"/>
</dbReference>
<dbReference type="RefSeq" id="WP_234848049.1">
    <property type="nucleotide sequence ID" value="NZ_BAAART010000080.1"/>
</dbReference>
<evidence type="ECO:0000256" key="3">
    <source>
        <dbReference type="ARBA" id="ARBA00022801"/>
    </source>
</evidence>
<gene>
    <name evidence="6" type="ORF">GCM10010104_38710</name>
</gene>
<dbReference type="InterPro" id="IPR011682">
    <property type="entry name" value="Glyco_hydro_38_C"/>
</dbReference>
<proteinExistence type="inferred from homology"/>
<accession>A0ABP5QLL4</accession>
<dbReference type="PANTHER" id="PTHR46017:SF1">
    <property type="entry name" value="ALPHA-MANNOSIDASE 2C1"/>
    <property type="match status" value="1"/>
</dbReference>
<dbReference type="SMART" id="SM00872">
    <property type="entry name" value="Alpha-mann_mid"/>
    <property type="match status" value="1"/>
</dbReference>
<name>A0ABP5QLL4_9ACTN</name>
<dbReference type="SUPFAM" id="SSF88688">
    <property type="entry name" value="Families 57/38 glycoside transferase middle domain"/>
    <property type="match status" value="1"/>
</dbReference>
<keyword evidence="7" id="KW-1185">Reference proteome</keyword>
<dbReference type="SUPFAM" id="SSF74650">
    <property type="entry name" value="Galactose mutarotase-like"/>
    <property type="match status" value="1"/>
</dbReference>
<feature type="domain" description="Glycoside hydrolase family 38 central" evidence="5">
    <location>
        <begin position="519"/>
        <end position="598"/>
    </location>
</feature>
<keyword evidence="4" id="KW-0326">Glycosidase</keyword>
<evidence type="ECO:0000256" key="4">
    <source>
        <dbReference type="ARBA" id="ARBA00023295"/>
    </source>
</evidence>